<name>A0A0R0D6L4_9GAMM</name>
<reference evidence="2 3" key="1">
    <citation type="submission" date="2015-05" db="EMBL/GenBank/DDBJ databases">
        <title>Genome sequencing and analysis of members of genus Stenotrophomonas.</title>
        <authorList>
            <person name="Patil P.P."/>
            <person name="Midha S."/>
            <person name="Patil P.B."/>
        </authorList>
    </citation>
    <scope>NUCLEOTIDE SEQUENCE [LARGE SCALE GENOMIC DNA]</scope>
    <source>
        <strain evidence="2 3">DSM 21508</strain>
    </source>
</reference>
<dbReference type="Gene3D" id="3.10.129.10">
    <property type="entry name" value="Hotdog Thioesterase"/>
    <property type="match status" value="1"/>
</dbReference>
<sequence length="276" mass="30582">MDLRFDSHDIEAWARLSGDRNPIHFDREAALRMNAADVVVHGMLAMLPIKQALGRAAAAEPGQDAAPWIHFKSLLKAPVLRDRDVSLALVPRAGRTGFKLRPSTGDAEHFIGSARRIEPPAWDSNARRITLPVGETAAWLHQFEGGLGKQLDRWVALDALVFGDFVRYRLGTVFDRLGPALRLDDPLDLIHALTSHLLVQTTHQTVFAGELCLAGALPPVVDYQIDNIDLVESDDEAVGTLELGVQLQQRHVMTITLGLMIRKLAHPQENDTHEHH</sequence>
<dbReference type="InterPro" id="IPR029069">
    <property type="entry name" value="HotDog_dom_sf"/>
</dbReference>
<keyword evidence="3" id="KW-1185">Reference proteome</keyword>
<dbReference type="Proteomes" id="UP000051386">
    <property type="component" value="Unassembled WGS sequence"/>
</dbReference>
<accession>A0A0R0D6L4</accession>
<gene>
    <name evidence="2" type="ORF">ABB28_00040</name>
</gene>
<dbReference type="InterPro" id="IPR002539">
    <property type="entry name" value="MaoC-like_dom"/>
</dbReference>
<protein>
    <recommendedName>
        <fullName evidence="1">MaoC-like domain-containing protein</fullName>
    </recommendedName>
</protein>
<comment type="caution">
    <text evidence="2">The sequence shown here is derived from an EMBL/GenBank/DDBJ whole genome shotgun (WGS) entry which is preliminary data.</text>
</comment>
<evidence type="ECO:0000259" key="1">
    <source>
        <dbReference type="Pfam" id="PF01575"/>
    </source>
</evidence>
<dbReference type="RefSeq" id="WP_057506659.1">
    <property type="nucleotide sequence ID" value="NZ_JANUEG010000009.1"/>
</dbReference>
<evidence type="ECO:0000313" key="3">
    <source>
        <dbReference type="Proteomes" id="UP000051386"/>
    </source>
</evidence>
<dbReference type="AlphaFoldDB" id="A0A0R0D6L4"/>
<dbReference type="SUPFAM" id="SSF54637">
    <property type="entry name" value="Thioesterase/thiol ester dehydrase-isomerase"/>
    <property type="match status" value="1"/>
</dbReference>
<proteinExistence type="predicted"/>
<dbReference type="PATRIC" id="fig|517011.3.peg.10"/>
<feature type="domain" description="MaoC-like" evidence="1">
    <location>
        <begin position="7"/>
        <end position="46"/>
    </location>
</feature>
<organism evidence="2 3">
    <name type="scientific">Stenotrophomonas chelatiphaga</name>
    <dbReference type="NCBI Taxonomy" id="517011"/>
    <lineage>
        <taxon>Bacteria</taxon>
        <taxon>Pseudomonadati</taxon>
        <taxon>Pseudomonadota</taxon>
        <taxon>Gammaproteobacteria</taxon>
        <taxon>Lysobacterales</taxon>
        <taxon>Lysobacteraceae</taxon>
        <taxon>Stenotrophomonas</taxon>
    </lineage>
</organism>
<dbReference type="Pfam" id="PF01575">
    <property type="entry name" value="MaoC_dehydratas"/>
    <property type="match status" value="1"/>
</dbReference>
<evidence type="ECO:0000313" key="2">
    <source>
        <dbReference type="EMBL" id="KRG77837.1"/>
    </source>
</evidence>
<dbReference type="EMBL" id="LDJK01000001">
    <property type="protein sequence ID" value="KRG77837.1"/>
    <property type="molecule type" value="Genomic_DNA"/>
</dbReference>